<evidence type="ECO:0000313" key="1">
    <source>
        <dbReference type="EMBL" id="TFD97853.1"/>
    </source>
</evidence>
<dbReference type="Gene3D" id="2.180.10.10">
    <property type="entry name" value="RHS repeat-associated core"/>
    <property type="match status" value="1"/>
</dbReference>
<proteinExistence type="predicted"/>
<protein>
    <recommendedName>
        <fullName evidence="3">RHS repeat protein</fullName>
    </recommendedName>
</protein>
<dbReference type="InterPro" id="IPR031325">
    <property type="entry name" value="RHS_repeat"/>
</dbReference>
<comment type="caution">
    <text evidence="1">The sequence shown here is derived from an EMBL/GenBank/DDBJ whole genome shotgun (WGS) entry which is preliminary data.</text>
</comment>
<keyword evidence="2" id="KW-1185">Reference proteome</keyword>
<dbReference type="AlphaFoldDB" id="A0A4Y8L5K1"/>
<sequence>MKKYLLVSYILLLFNIMYLLSSMGSSLKADNYTVESPKVIPPTPETASLFRYLENSLDHSRGALTIDIPVYEIQYGNLRLPITLNYDGSGRHTSDMTGAIGIGWSLGTGGAISCMIKGKPDWVCPVDSGRVKKLIDYKTKDKPLVYSELIKELYSENSNYDTEYDIFNYSIAGFSGSFILSNFDILKMDNNPISIYRRNTDFVIVDDKGIQYKFIATEHTHMSKYGIQPVGWYLANITSADGIYSISFKLKSGKANIKAISPVETLEIVDQIEDPRISGAYNTMMTPVVSRSNIEYERKIIEEIQFGDKSLFFESNDSNIVKKIVVKDNSSVVKQLSLKHSVLDQLYFDGFLQINYKLDEVIWQDSKGKDIEKYRLEYNPSSSFFGSNIDWWGFRNGSNSQSVFPPMNIKRISFNTGTTSTINTIIGNSNRKPSYQECLKGSLKKIIYPTGGFSEFEYEPNLYSRIGYGQPTVDKEGGGIRLKKIVTSDQNLNQITKTYDYDSGIIKYDPNRLVDNMSESFSINYEAKSSQSFVVSYAFRRRIFSSEFGSELSYFGNLPVFYESVTEYTNISKDQKFKTKYTYTNKDANTSTSEWPIPSYPNQGDSSPYFKGLRYYPFSHGTNQKSYGSYYDYFWKQNYLVSQEDFGVNELGEYKLIKRTSYNYNYTPEAYFHCAILTLNVELPYASYETQSLEYAWQNILLDSYGKFPLFIHPSYILVKGKTELKSVSEITYQDGGNITSSKNYTYNEQSLPAKIEITNSGGRTFTETMLYPIDFKSISPYKEMVTQNILSSVIKQTKKNSLEELVSIEKAYRQEGSMFLLDKVASGKNNALETRLIYHNYDLFGNPLYISKGDADKIVYLWSYSGQYPIAEIKNASYADVLAVVKTVFGVSDIDALSKLVVPNEKTLKGDNLQKALPNALITTYTYKPLVGMTSMTDPRGGTTTYEYDSFGRLSKVKDANGKVINTYDYHYQRPLSLTPIINP</sequence>
<dbReference type="InterPro" id="IPR006530">
    <property type="entry name" value="YD"/>
</dbReference>
<accession>A0A4Y8L5K1</accession>
<dbReference type="STRING" id="1121485.GCA_000426485_02604"/>
<reference evidence="1 2" key="1">
    <citation type="submission" date="2019-03" db="EMBL/GenBank/DDBJ databases">
        <title>San Antonio Military Medical Center submission to MRSN (WRAIR), pending publication.</title>
        <authorList>
            <person name="Blyth D.M."/>
            <person name="Mccarthy S.L."/>
            <person name="Schall S.E."/>
            <person name="Stam J.A."/>
            <person name="Ong A.C."/>
            <person name="Mcgann P.T."/>
        </authorList>
    </citation>
    <scope>NUCLEOTIDE SEQUENCE [LARGE SCALE GENOMIC DNA]</scope>
    <source>
        <strain evidence="1 2">MRSN571793</strain>
    </source>
</reference>
<dbReference type="Proteomes" id="UP000297861">
    <property type="component" value="Unassembled WGS sequence"/>
</dbReference>
<dbReference type="OrthoDB" id="9814627at2"/>
<dbReference type="Pfam" id="PF05593">
    <property type="entry name" value="RHS_repeat"/>
    <property type="match status" value="1"/>
</dbReference>
<dbReference type="RefSeq" id="WP_134435625.1">
    <property type="nucleotide sequence ID" value="NZ_SOML01000002.1"/>
</dbReference>
<dbReference type="NCBIfam" id="TIGR01643">
    <property type="entry name" value="YD_repeat_2x"/>
    <property type="match status" value="1"/>
</dbReference>
<name>A0A4Y8L5K1_9BACT</name>
<dbReference type="EMBL" id="SOML01000002">
    <property type="protein sequence ID" value="TFD97853.1"/>
    <property type="molecule type" value="Genomic_DNA"/>
</dbReference>
<organism evidence="1 2">
    <name type="scientific">Dysgonomonas capnocytophagoides</name>
    <dbReference type="NCBI Taxonomy" id="45254"/>
    <lineage>
        <taxon>Bacteria</taxon>
        <taxon>Pseudomonadati</taxon>
        <taxon>Bacteroidota</taxon>
        <taxon>Bacteroidia</taxon>
        <taxon>Bacteroidales</taxon>
        <taxon>Dysgonomonadaceae</taxon>
        <taxon>Dysgonomonas</taxon>
    </lineage>
</organism>
<evidence type="ECO:0008006" key="3">
    <source>
        <dbReference type="Google" id="ProtNLM"/>
    </source>
</evidence>
<gene>
    <name evidence="1" type="ORF">E2605_04350</name>
</gene>
<evidence type="ECO:0000313" key="2">
    <source>
        <dbReference type="Proteomes" id="UP000297861"/>
    </source>
</evidence>